<dbReference type="Pfam" id="PF13478">
    <property type="entry name" value="XdhC_C"/>
    <property type="match status" value="1"/>
</dbReference>
<name>A0A1G9FLM2_ACTMZ</name>
<evidence type="ECO:0000259" key="2">
    <source>
        <dbReference type="Pfam" id="PF13478"/>
    </source>
</evidence>
<protein>
    <submittedName>
        <fullName evidence="3">Xanthine dehydrogenase accessory factor</fullName>
    </submittedName>
</protein>
<keyword evidence="4" id="KW-1185">Reference proteome</keyword>
<organism evidence="3 4">
    <name type="scientific">Actinopolyspora mzabensis</name>
    <dbReference type="NCBI Taxonomy" id="995066"/>
    <lineage>
        <taxon>Bacteria</taxon>
        <taxon>Bacillati</taxon>
        <taxon>Actinomycetota</taxon>
        <taxon>Actinomycetes</taxon>
        <taxon>Actinopolysporales</taxon>
        <taxon>Actinopolysporaceae</taxon>
        <taxon>Actinopolyspora</taxon>
    </lineage>
</organism>
<accession>A0A1G9FLM2</accession>
<dbReference type="InterPro" id="IPR052698">
    <property type="entry name" value="MoCofactor_Util/Proc"/>
</dbReference>
<reference evidence="4" key="1">
    <citation type="submission" date="2016-10" db="EMBL/GenBank/DDBJ databases">
        <authorList>
            <person name="Varghese N."/>
            <person name="Submissions S."/>
        </authorList>
    </citation>
    <scope>NUCLEOTIDE SEQUENCE [LARGE SCALE GENOMIC DNA]</scope>
    <source>
        <strain evidence="4">DSM 45460</strain>
    </source>
</reference>
<evidence type="ECO:0000313" key="4">
    <source>
        <dbReference type="Proteomes" id="UP000199213"/>
    </source>
</evidence>
<feature type="domain" description="XdhC- CoxI" evidence="1">
    <location>
        <begin position="11"/>
        <end position="77"/>
    </location>
</feature>
<sequence length="376" mass="39177">MREIGDELLRWLEAGERFVLASIVGVRGSAPRDVGATAVVHADGTVLGSLSGGCVEGAVHSLALEALADGEPVRTSFDPDPDDPFAVGLTCGGQLDVYLHPVEPDTGFGPAAAAGSGPAGTGGTVAALSWALRSARRGLPVAVARVLATGRTLAVGTDEHVGGTGDAELDGTVVAEARAMLDRNASGIGQLCVSGGPEHSVFVESWNTPPRMLVFGAIDHAAALARMGKFLGYHVTVCDARPVFATRRRFPEADEVVVRWPHEYLAEITTDRRSVVCVLTHDAKFDVPVLREALRGPAGYVGALGSRRTHADRVERLRAAGLTASELERLRAPIGLDLGGRTPEETAVSIAAEIVALHNHGSAHPLTHTSGPIHVA</sequence>
<dbReference type="AlphaFoldDB" id="A0A1G9FLM2"/>
<feature type="domain" description="XdhC Rossmann" evidence="2">
    <location>
        <begin position="212"/>
        <end position="354"/>
    </location>
</feature>
<proteinExistence type="predicted"/>
<dbReference type="Gene3D" id="3.40.50.720">
    <property type="entry name" value="NAD(P)-binding Rossmann-like Domain"/>
    <property type="match status" value="1"/>
</dbReference>
<dbReference type="Pfam" id="PF02625">
    <property type="entry name" value="XdhC_CoxI"/>
    <property type="match status" value="1"/>
</dbReference>
<dbReference type="InterPro" id="IPR027051">
    <property type="entry name" value="XdhC_Rossmann_dom"/>
</dbReference>
<evidence type="ECO:0000259" key="1">
    <source>
        <dbReference type="Pfam" id="PF02625"/>
    </source>
</evidence>
<evidence type="ECO:0000313" key="3">
    <source>
        <dbReference type="EMBL" id="SDK89280.1"/>
    </source>
</evidence>
<dbReference type="OrthoDB" id="9815497at2"/>
<dbReference type="PANTHER" id="PTHR30388:SF4">
    <property type="entry name" value="MOLYBDENUM COFACTOR INSERTION CHAPERONE PAOD"/>
    <property type="match status" value="1"/>
</dbReference>
<dbReference type="PANTHER" id="PTHR30388">
    <property type="entry name" value="ALDEHYDE OXIDOREDUCTASE MOLYBDENUM COFACTOR ASSEMBLY PROTEIN"/>
    <property type="match status" value="1"/>
</dbReference>
<dbReference type="Proteomes" id="UP000199213">
    <property type="component" value="Unassembled WGS sequence"/>
</dbReference>
<dbReference type="EMBL" id="FNFM01000016">
    <property type="protein sequence ID" value="SDK89280.1"/>
    <property type="molecule type" value="Genomic_DNA"/>
</dbReference>
<dbReference type="InterPro" id="IPR003777">
    <property type="entry name" value="XdhC_CoxI"/>
</dbReference>
<dbReference type="RefSeq" id="WP_092632581.1">
    <property type="nucleotide sequence ID" value="NZ_FNFM01000016.1"/>
</dbReference>
<gene>
    <name evidence="3" type="ORF">SAMN04487820_11615</name>
</gene>